<dbReference type="PANTHER" id="PTHR22642:SF2">
    <property type="entry name" value="PROTEIN LONG AFTER FAR-RED 3"/>
    <property type="match status" value="1"/>
</dbReference>
<sequence>MLHYKVRVLCICVLGLFFGAANAVQLLDPPSTPQVSNITVFVAKKIVTMDPAIPHATAVAVSDGRILSVGSLADMKPWTDKYPTKINRDFATKVIYPGFVEPHAHPLLAGILFNKPLLTPSPMPNPWGPAFPGVANLPAAMKLLKKYSDDIKDPSKPLVAWGYDVVAMGKVPDRQMLDQASNVRPIIVWDLSGHDMYVNSAMIKAYDITPEKVKSIPGVGLDANGQLNGRFLDIPALMYIMKLAGKDILSSDEVPTDYMYINDLMQQAGITTSGDLAFGSLNIDMETKLMKAYTNSAAGDLRIVPVVYSEPFIQKYGNNAIKEAQNLKLQDNDRLMFQGVKFYSDGGYLPETMRMENPGYIDGSLGSSNFKSAQDFAGAMQPWWDAGFHIHIHSNGDKGNQNSINALQLMIDAKPRFDHRYTINHFGIPSTAMVMKIKVLGAVVSTNISYISERAQLEYPALGMDRASYATRLGTLVRSGVVTSIHSDAPVSAPAPLKGAWTAVTRRDVYKDGKIWAPAEAVTVQDAMKMITINAAYTLGVEDKVGSIEPGKFADFTVLESDPQTVSAIKIKDVAVVATVIGGKVVLVSQTKKPRPFK</sequence>
<dbReference type="PANTHER" id="PTHR22642">
    <property type="entry name" value="IMIDAZOLONEPROPIONASE"/>
    <property type="match status" value="1"/>
</dbReference>
<keyword evidence="1" id="KW-0732">Signal</keyword>
<dbReference type="InterPro" id="IPR013108">
    <property type="entry name" value="Amidohydro_3"/>
</dbReference>
<dbReference type="InterPro" id="IPR032466">
    <property type="entry name" value="Metal_Hydrolase"/>
</dbReference>
<dbReference type="RefSeq" id="WP_173942572.1">
    <property type="nucleotide sequence ID" value="NZ_CBCSCD010000001.1"/>
</dbReference>
<keyword evidence="3" id="KW-0378">Hydrolase</keyword>
<keyword evidence="4" id="KW-1185">Reference proteome</keyword>
<proteinExistence type="predicted"/>
<feature type="chain" id="PRO_5026950220" evidence="1">
    <location>
        <begin position="24"/>
        <end position="598"/>
    </location>
</feature>
<evidence type="ECO:0000313" key="3">
    <source>
        <dbReference type="EMBL" id="QKM62417.1"/>
    </source>
</evidence>
<reference evidence="3 4" key="1">
    <citation type="submission" date="2018-04" db="EMBL/GenBank/DDBJ databases">
        <title>Polynucleobacter sp. LimPoW16 genome.</title>
        <authorList>
            <person name="Hahn M.W."/>
        </authorList>
    </citation>
    <scope>NUCLEOTIDE SEQUENCE [LARGE SCALE GENOMIC DNA]</scope>
    <source>
        <strain evidence="3 4">LimPoW16</strain>
    </source>
</reference>
<feature type="domain" description="Amidohydrolase 3" evidence="2">
    <location>
        <begin position="93"/>
        <end position="586"/>
    </location>
</feature>
<dbReference type="Pfam" id="PF07969">
    <property type="entry name" value="Amidohydro_3"/>
    <property type="match status" value="1"/>
</dbReference>
<dbReference type="Proteomes" id="UP000500806">
    <property type="component" value="Chromosome"/>
</dbReference>
<dbReference type="SUPFAM" id="SSF51338">
    <property type="entry name" value="Composite domain of metallo-dependent hydrolases"/>
    <property type="match status" value="1"/>
</dbReference>
<protein>
    <submittedName>
        <fullName evidence="3">Metal-dependent hydrolase</fullName>
    </submittedName>
</protein>
<dbReference type="Gene3D" id="2.30.40.10">
    <property type="entry name" value="Urease, subunit C, domain 1"/>
    <property type="match status" value="1"/>
</dbReference>
<dbReference type="EMBL" id="CP028941">
    <property type="protein sequence ID" value="QKM62417.1"/>
    <property type="molecule type" value="Genomic_DNA"/>
</dbReference>
<organism evidence="3 4">
    <name type="scientific">Polynucleobacter antarcticus</name>
    <dbReference type="NCBI Taxonomy" id="1743162"/>
    <lineage>
        <taxon>Bacteria</taxon>
        <taxon>Pseudomonadati</taxon>
        <taxon>Pseudomonadota</taxon>
        <taxon>Betaproteobacteria</taxon>
        <taxon>Burkholderiales</taxon>
        <taxon>Burkholderiaceae</taxon>
        <taxon>Polynucleobacter</taxon>
    </lineage>
</organism>
<dbReference type="InterPro" id="IPR033932">
    <property type="entry name" value="YtcJ-like"/>
</dbReference>
<accession>A0A6M9PU77</accession>
<dbReference type="InterPro" id="IPR011059">
    <property type="entry name" value="Metal-dep_hydrolase_composite"/>
</dbReference>
<dbReference type="GO" id="GO:0016810">
    <property type="term" value="F:hydrolase activity, acting on carbon-nitrogen (but not peptide) bonds"/>
    <property type="evidence" value="ECO:0007669"/>
    <property type="project" value="InterPro"/>
</dbReference>
<gene>
    <name evidence="3" type="ORF">DCO16_04690</name>
</gene>
<name>A0A6M9PU77_9BURK</name>
<dbReference type="KEGG" id="pani:DCO16_04690"/>
<evidence type="ECO:0000313" key="4">
    <source>
        <dbReference type="Proteomes" id="UP000500806"/>
    </source>
</evidence>
<evidence type="ECO:0000259" key="2">
    <source>
        <dbReference type="Pfam" id="PF07969"/>
    </source>
</evidence>
<dbReference type="SUPFAM" id="SSF51556">
    <property type="entry name" value="Metallo-dependent hydrolases"/>
    <property type="match status" value="1"/>
</dbReference>
<dbReference type="AlphaFoldDB" id="A0A6M9PU77"/>
<dbReference type="Gene3D" id="3.20.20.140">
    <property type="entry name" value="Metal-dependent hydrolases"/>
    <property type="match status" value="1"/>
</dbReference>
<feature type="signal peptide" evidence="1">
    <location>
        <begin position="1"/>
        <end position="23"/>
    </location>
</feature>
<evidence type="ECO:0000256" key="1">
    <source>
        <dbReference type="SAM" id="SignalP"/>
    </source>
</evidence>
<dbReference type="CDD" id="cd01300">
    <property type="entry name" value="YtcJ_like"/>
    <property type="match status" value="1"/>
</dbReference>
<dbReference type="Gene3D" id="3.10.310.70">
    <property type="match status" value="1"/>
</dbReference>